<dbReference type="GO" id="GO:0016787">
    <property type="term" value="F:hydrolase activity"/>
    <property type="evidence" value="ECO:0007669"/>
    <property type="project" value="UniProtKB-KW"/>
</dbReference>
<accession>A0A7C4ZEQ9</accession>
<organism evidence="1">
    <name type="scientific">Oceanithermus profundus</name>
    <dbReference type="NCBI Taxonomy" id="187137"/>
    <lineage>
        <taxon>Bacteria</taxon>
        <taxon>Thermotogati</taxon>
        <taxon>Deinococcota</taxon>
        <taxon>Deinococci</taxon>
        <taxon>Thermales</taxon>
        <taxon>Thermaceae</taxon>
        <taxon>Oceanithermus</taxon>
    </lineage>
</organism>
<name>A0A7C4ZEQ9_9DEIN</name>
<reference evidence="1" key="1">
    <citation type="journal article" date="2020" name="mSystems">
        <title>Genome- and Community-Level Interaction Insights into Carbon Utilization and Element Cycling Functions of Hydrothermarchaeota in Hydrothermal Sediment.</title>
        <authorList>
            <person name="Zhou Z."/>
            <person name="Liu Y."/>
            <person name="Xu W."/>
            <person name="Pan J."/>
            <person name="Luo Z.H."/>
            <person name="Li M."/>
        </authorList>
    </citation>
    <scope>NUCLEOTIDE SEQUENCE [LARGE SCALE GENOMIC DNA]</scope>
    <source>
        <strain evidence="1">HyVt-570</strain>
    </source>
</reference>
<proteinExistence type="predicted"/>
<dbReference type="SUPFAM" id="SSF53474">
    <property type="entry name" value="alpha/beta-Hydrolases"/>
    <property type="match status" value="1"/>
</dbReference>
<dbReference type="Proteomes" id="UP000885759">
    <property type="component" value="Unassembled WGS sequence"/>
</dbReference>
<sequence length="113" mass="12291">MPYLHLYGTPIVYDRWGEGPDTVLVGYHAGQWSDCELPPGRRYLAADLPGHGRTPAVVGAGDDDLAEYLVGLLMMLHLTEADLWVHPRARALGRYLSERLGLSVSEAACAGDS</sequence>
<comment type="caution">
    <text evidence="1">The sequence shown here is derived from an EMBL/GenBank/DDBJ whole genome shotgun (WGS) entry which is preliminary data.</text>
</comment>
<protein>
    <submittedName>
        <fullName evidence="1">Alpha/beta hydrolase</fullName>
    </submittedName>
</protein>
<dbReference type="EMBL" id="DRPZ01000280">
    <property type="protein sequence ID" value="HGY10592.1"/>
    <property type="molecule type" value="Genomic_DNA"/>
</dbReference>
<dbReference type="InterPro" id="IPR029058">
    <property type="entry name" value="AB_hydrolase_fold"/>
</dbReference>
<dbReference type="AlphaFoldDB" id="A0A7C4ZEQ9"/>
<keyword evidence="1" id="KW-0378">Hydrolase</keyword>
<evidence type="ECO:0000313" key="1">
    <source>
        <dbReference type="EMBL" id="HGY10592.1"/>
    </source>
</evidence>
<dbReference type="Gene3D" id="3.40.50.12270">
    <property type="match status" value="1"/>
</dbReference>
<gene>
    <name evidence="1" type="ORF">ENK37_11180</name>
</gene>